<feature type="domain" description="ABC transmembrane type-1" evidence="8">
    <location>
        <begin position="85"/>
        <end position="275"/>
    </location>
</feature>
<evidence type="ECO:0000313" key="10">
    <source>
        <dbReference type="Proteomes" id="UP000627369"/>
    </source>
</evidence>
<keyword evidence="2 7" id="KW-0813">Transport</keyword>
<feature type="transmembrane region" description="Helical" evidence="7">
    <location>
        <begin position="199"/>
        <end position="220"/>
    </location>
</feature>
<dbReference type="CDD" id="cd06261">
    <property type="entry name" value="TM_PBP2"/>
    <property type="match status" value="1"/>
</dbReference>
<dbReference type="Gene3D" id="1.10.3720.10">
    <property type="entry name" value="MetI-like"/>
    <property type="match status" value="1"/>
</dbReference>
<name>A0A919L127_9MICO</name>
<reference evidence="9" key="1">
    <citation type="journal article" date="2014" name="Int. J. Syst. Evol. Microbiol.">
        <title>Complete genome sequence of Corynebacterium casei LMG S-19264T (=DSM 44701T), isolated from a smear-ripened cheese.</title>
        <authorList>
            <consortium name="US DOE Joint Genome Institute (JGI-PGF)"/>
            <person name="Walter F."/>
            <person name="Albersmeier A."/>
            <person name="Kalinowski J."/>
            <person name="Ruckert C."/>
        </authorList>
    </citation>
    <scope>NUCLEOTIDE SEQUENCE</scope>
    <source>
        <strain evidence="9">CGMCC 4.7398</strain>
    </source>
</reference>
<dbReference type="PROSITE" id="PS50928">
    <property type="entry name" value="ABC_TM1"/>
    <property type="match status" value="1"/>
</dbReference>
<dbReference type="AlphaFoldDB" id="A0A919L127"/>
<organism evidence="9 10">
    <name type="scientific">Promicromonospora soli</name>
    <dbReference type="NCBI Taxonomy" id="2035533"/>
    <lineage>
        <taxon>Bacteria</taxon>
        <taxon>Bacillati</taxon>
        <taxon>Actinomycetota</taxon>
        <taxon>Actinomycetes</taxon>
        <taxon>Micrococcales</taxon>
        <taxon>Promicromonosporaceae</taxon>
        <taxon>Promicromonospora</taxon>
    </lineage>
</organism>
<comment type="caution">
    <text evidence="9">The sequence shown here is derived from an EMBL/GenBank/DDBJ whole genome shotgun (WGS) entry which is preliminary data.</text>
</comment>
<keyword evidence="10" id="KW-1185">Reference proteome</keyword>
<keyword evidence="6 7" id="KW-0472">Membrane</keyword>
<dbReference type="GO" id="GO:0055085">
    <property type="term" value="P:transmembrane transport"/>
    <property type="evidence" value="ECO:0007669"/>
    <property type="project" value="InterPro"/>
</dbReference>
<dbReference type="Proteomes" id="UP000627369">
    <property type="component" value="Unassembled WGS sequence"/>
</dbReference>
<gene>
    <name evidence="9" type="ORF">GCM10017772_43040</name>
</gene>
<feature type="transmembrane region" description="Helical" evidence="7">
    <location>
        <begin position="21"/>
        <end position="42"/>
    </location>
</feature>
<comment type="similarity">
    <text evidence="7">Belongs to the binding-protein-dependent transport system permease family.</text>
</comment>
<evidence type="ECO:0000256" key="2">
    <source>
        <dbReference type="ARBA" id="ARBA00022448"/>
    </source>
</evidence>
<evidence type="ECO:0000256" key="3">
    <source>
        <dbReference type="ARBA" id="ARBA00022475"/>
    </source>
</evidence>
<dbReference type="PANTHER" id="PTHR43744:SF3">
    <property type="entry name" value="LACTOSE TRANSPORT SYSTEM PERMEASE PROTEIN LACG"/>
    <property type="match status" value="1"/>
</dbReference>
<comment type="subcellular location">
    <subcellularLocation>
        <location evidence="1 7">Cell membrane</location>
        <topology evidence="1 7">Multi-pass membrane protein</topology>
    </subcellularLocation>
</comment>
<feature type="transmembrane region" description="Helical" evidence="7">
    <location>
        <begin position="88"/>
        <end position="108"/>
    </location>
</feature>
<proteinExistence type="inferred from homology"/>
<feature type="transmembrane region" description="Helical" evidence="7">
    <location>
        <begin position="156"/>
        <end position="178"/>
    </location>
</feature>
<dbReference type="GO" id="GO:0005886">
    <property type="term" value="C:plasma membrane"/>
    <property type="evidence" value="ECO:0007669"/>
    <property type="project" value="UniProtKB-SubCell"/>
</dbReference>
<dbReference type="EMBL" id="BNAS01000008">
    <property type="protein sequence ID" value="GHH78821.1"/>
    <property type="molecule type" value="Genomic_DNA"/>
</dbReference>
<feature type="transmembrane region" description="Helical" evidence="7">
    <location>
        <begin position="256"/>
        <end position="275"/>
    </location>
</feature>
<evidence type="ECO:0000313" key="9">
    <source>
        <dbReference type="EMBL" id="GHH78821.1"/>
    </source>
</evidence>
<dbReference type="PANTHER" id="PTHR43744">
    <property type="entry name" value="ABC TRANSPORTER PERMEASE PROTEIN MG189-RELATED-RELATED"/>
    <property type="match status" value="1"/>
</dbReference>
<sequence length="289" mass="32122">MSIVERSPRRTVGRSPRRTRALIVRYAILTGILAISIGPLLWQLSSSLKGQGEALFGTEATFLPQDPSFAAYATVFEQVPMALYIRNSLIMCLLTVASQVVFPTLAGYMLSRRQWRGRTVFYWLLIVSMMFPFESIMVSLYMQIRDLGLVNSFVGVWLPGAIAAVNVLIMRATFAAVPDEVEEAAMLDGAGEWRRFVRIYLPAARGSLVVVVINSFIAAWDDFLWPFIVLRSEELYTLSLGLARLSASSLSFDPRVLMAGSVIAIVPIMVLFIALQKHFFKGVESGAIK</sequence>
<evidence type="ECO:0000256" key="1">
    <source>
        <dbReference type="ARBA" id="ARBA00004651"/>
    </source>
</evidence>
<evidence type="ECO:0000259" key="8">
    <source>
        <dbReference type="PROSITE" id="PS50928"/>
    </source>
</evidence>
<keyword evidence="5 7" id="KW-1133">Transmembrane helix</keyword>
<evidence type="ECO:0000256" key="7">
    <source>
        <dbReference type="RuleBase" id="RU363032"/>
    </source>
</evidence>
<dbReference type="Pfam" id="PF00528">
    <property type="entry name" value="BPD_transp_1"/>
    <property type="match status" value="1"/>
</dbReference>
<dbReference type="SUPFAM" id="SSF161098">
    <property type="entry name" value="MetI-like"/>
    <property type="match status" value="1"/>
</dbReference>
<reference evidence="9" key="2">
    <citation type="submission" date="2020-09" db="EMBL/GenBank/DDBJ databases">
        <authorList>
            <person name="Sun Q."/>
            <person name="Zhou Y."/>
        </authorList>
    </citation>
    <scope>NUCLEOTIDE SEQUENCE</scope>
    <source>
        <strain evidence="9">CGMCC 4.7398</strain>
    </source>
</reference>
<evidence type="ECO:0000256" key="6">
    <source>
        <dbReference type="ARBA" id="ARBA00023136"/>
    </source>
</evidence>
<dbReference type="InterPro" id="IPR035906">
    <property type="entry name" value="MetI-like_sf"/>
</dbReference>
<evidence type="ECO:0000256" key="5">
    <source>
        <dbReference type="ARBA" id="ARBA00022989"/>
    </source>
</evidence>
<dbReference type="InterPro" id="IPR000515">
    <property type="entry name" value="MetI-like"/>
</dbReference>
<accession>A0A919L127</accession>
<feature type="transmembrane region" description="Helical" evidence="7">
    <location>
        <begin position="120"/>
        <end position="144"/>
    </location>
</feature>
<dbReference type="RefSeq" id="WP_189671349.1">
    <property type="nucleotide sequence ID" value="NZ_BNAS01000008.1"/>
</dbReference>
<keyword evidence="3" id="KW-1003">Cell membrane</keyword>
<protein>
    <submittedName>
        <fullName evidence="9">ABC transporter permease</fullName>
    </submittedName>
</protein>
<keyword evidence="4 7" id="KW-0812">Transmembrane</keyword>
<evidence type="ECO:0000256" key="4">
    <source>
        <dbReference type="ARBA" id="ARBA00022692"/>
    </source>
</evidence>